<dbReference type="PANTHER" id="PTHR24232:SF56">
    <property type="entry name" value="G-PROTEIN COUPLED RECEPTOR 55"/>
    <property type="match status" value="1"/>
</dbReference>
<dbReference type="GO" id="GO:0007200">
    <property type="term" value="P:phospholipase C-activating G protein-coupled receptor signaling pathway"/>
    <property type="evidence" value="ECO:0007669"/>
    <property type="project" value="TreeGrafter"/>
</dbReference>
<name>A0A6P5J9F1_PHACI</name>
<dbReference type="PROSITE" id="PS00237">
    <property type="entry name" value="G_PROTEIN_RECEP_F1_1"/>
    <property type="match status" value="1"/>
</dbReference>
<evidence type="ECO:0000256" key="4">
    <source>
        <dbReference type="ARBA" id="ARBA00022989"/>
    </source>
</evidence>
<dbReference type="FunFam" id="1.20.1070.10:FF:000142">
    <property type="entry name" value="G protein-coupled receptor 55"/>
    <property type="match status" value="1"/>
</dbReference>
<dbReference type="InterPro" id="IPR017452">
    <property type="entry name" value="GPCR_Rhodpsn_7TM"/>
</dbReference>
<evidence type="ECO:0000256" key="8">
    <source>
        <dbReference type="ARBA" id="ARBA00023180"/>
    </source>
</evidence>
<dbReference type="RefSeq" id="XP_020827749.1">
    <property type="nucleotide sequence ID" value="XM_020972090.1"/>
</dbReference>
<dbReference type="Gene3D" id="1.20.1070.10">
    <property type="entry name" value="Rhodopsin 7-helix transmembrane proteins"/>
    <property type="match status" value="1"/>
</dbReference>
<keyword evidence="6 11" id="KW-0472">Membrane</keyword>
<gene>
    <name evidence="14" type="primary">GPR55</name>
</gene>
<dbReference type="PROSITE" id="PS50262">
    <property type="entry name" value="G_PROTEIN_RECEP_F1_2"/>
    <property type="match status" value="1"/>
</dbReference>
<keyword evidence="2" id="KW-1003">Cell membrane</keyword>
<comment type="subcellular location">
    <subcellularLocation>
        <location evidence="1">Cell membrane</location>
        <topology evidence="1">Multi-pass membrane protein</topology>
    </subcellularLocation>
</comment>
<dbReference type="GeneID" id="110198009"/>
<feature type="transmembrane region" description="Helical" evidence="11">
    <location>
        <begin position="58"/>
        <end position="76"/>
    </location>
</feature>
<keyword evidence="8" id="KW-0325">Glycoprotein</keyword>
<keyword evidence="13" id="KW-1185">Reference proteome</keyword>
<keyword evidence="9 10" id="KW-0807">Transducer</keyword>
<accession>A0A6P5J9F1</accession>
<reference evidence="14" key="1">
    <citation type="submission" date="2025-08" db="UniProtKB">
        <authorList>
            <consortium name="RefSeq"/>
        </authorList>
    </citation>
    <scope>IDENTIFICATION</scope>
    <source>
        <tissue evidence="14">Spleen</tissue>
    </source>
</reference>
<dbReference type="PANTHER" id="PTHR24232">
    <property type="entry name" value="G-PROTEIN COUPLED RECEPTOR"/>
    <property type="match status" value="1"/>
</dbReference>
<dbReference type="GO" id="GO:0004949">
    <property type="term" value="F:cannabinoid receptor activity"/>
    <property type="evidence" value="ECO:0007669"/>
    <property type="project" value="TreeGrafter"/>
</dbReference>
<keyword evidence="5 10" id="KW-0297">G-protein coupled receptor</keyword>
<feature type="transmembrane region" description="Helical" evidence="11">
    <location>
        <begin position="23"/>
        <end position="46"/>
    </location>
</feature>
<evidence type="ECO:0000259" key="12">
    <source>
        <dbReference type="PROSITE" id="PS50262"/>
    </source>
</evidence>
<keyword evidence="3 10" id="KW-0812">Transmembrane</keyword>
<dbReference type="PRINTS" id="PR00237">
    <property type="entry name" value="GPCRRHODOPSN"/>
</dbReference>
<evidence type="ECO:0000313" key="13">
    <source>
        <dbReference type="Proteomes" id="UP000515140"/>
    </source>
</evidence>
<evidence type="ECO:0000256" key="6">
    <source>
        <dbReference type="ARBA" id="ARBA00023136"/>
    </source>
</evidence>
<keyword evidence="4 11" id="KW-1133">Transmembrane helix</keyword>
<evidence type="ECO:0000256" key="7">
    <source>
        <dbReference type="ARBA" id="ARBA00023170"/>
    </source>
</evidence>
<evidence type="ECO:0000256" key="2">
    <source>
        <dbReference type="ARBA" id="ARBA00022475"/>
    </source>
</evidence>
<comment type="similarity">
    <text evidence="10">Belongs to the G-protein coupled receptor 1 family.</text>
</comment>
<dbReference type="GO" id="GO:0035025">
    <property type="term" value="P:positive regulation of Rho protein signal transduction"/>
    <property type="evidence" value="ECO:0007669"/>
    <property type="project" value="TreeGrafter"/>
</dbReference>
<feature type="domain" description="G-protein coupled receptors family 1 profile" evidence="12">
    <location>
        <begin position="34"/>
        <end position="286"/>
    </location>
</feature>
<protein>
    <submittedName>
        <fullName evidence="14">G-protein coupled receptor 55</fullName>
    </submittedName>
</protein>
<keyword evidence="7 10" id="KW-0675">Receptor</keyword>
<evidence type="ECO:0000256" key="5">
    <source>
        <dbReference type="ARBA" id="ARBA00023040"/>
    </source>
</evidence>
<dbReference type="KEGG" id="pcw:110198009"/>
<evidence type="ECO:0000256" key="10">
    <source>
        <dbReference type="RuleBase" id="RU000688"/>
    </source>
</evidence>
<feature type="transmembrane region" description="Helical" evidence="11">
    <location>
        <begin position="135"/>
        <end position="154"/>
    </location>
</feature>
<feature type="transmembrane region" description="Helical" evidence="11">
    <location>
        <begin position="268"/>
        <end position="289"/>
    </location>
</feature>
<evidence type="ECO:0000256" key="3">
    <source>
        <dbReference type="ARBA" id="ARBA00022692"/>
    </source>
</evidence>
<dbReference type="Pfam" id="PF00001">
    <property type="entry name" value="7tm_1"/>
    <property type="match status" value="1"/>
</dbReference>
<proteinExistence type="inferred from homology"/>
<dbReference type="AlphaFoldDB" id="A0A6P5J9F1"/>
<feature type="transmembrane region" description="Helical" evidence="11">
    <location>
        <begin position="96"/>
        <end position="114"/>
    </location>
</feature>
<feature type="transmembrane region" description="Helical" evidence="11">
    <location>
        <begin position="226"/>
        <end position="248"/>
    </location>
</feature>
<dbReference type="FunCoup" id="A0A6P5J9F1">
    <property type="interactions" value="706"/>
</dbReference>
<dbReference type="GO" id="GO:0005886">
    <property type="term" value="C:plasma membrane"/>
    <property type="evidence" value="ECO:0007669"/>
    <property type="project" value="UniProtKB-SubCell"/>
</dbReference>
<sequence length="331" mass="37169">MNLSEGCSFKEVDSLMKTVQLGVHVPTFFLGLCLNLLAIYSFASFLRKWQEEYRATSIYMINLAVFDLLLVLSLPFKMALSQGPAHASSLCTMVECLYFVSMYGSVFTITFISLDRYVSIKHPIWVKNIRSPRNISVVCCSIWALVCIGTIPIYEFHGDAGNSTCFHNMSDSAWGVPAIVPLEFFGFLLPMGTVCVCSFSSIHTLLGKQDQRNAWAGKRAHVIRSIAASLAVFVVSFLPVHLCIFLQFLVRNGFIQDCRTKQGVSFALQLAFCLSNINCCLDVFCYYFVSKEFRAGIMTHHRPLRVQLSGRTQLLPQESIPISTEDTKEKL</sequence>
<dbReference type="InParanoid" id="A0A6P5J9F1"/>
<dbReference type="Proteomes" id="UP000515140">
    <property type="component" value="Unplaced"/>
</dbReference>
<dbReference type="CTD" id="9290"/>
<evidence type="ECO:0000256" key="9">
    <source>
        <dbReference type="ARBA" id="ARBA00023224"/>
    </source>
</evidence>
<evidence type="ECO:0000313" key="14">
    <source>
        <dbReference type="RefSeq" id="XP_020827749.1"/>
    </source>
</evidence>
<evidence type="ECO:0000256" key="1">
    <source>
        <dbReference type="ARBA" id="ARBA00004651"/>
    </source>
</evidence>
<organism evidence="13 14">
    <name type="scientific">Phascolarctos cinereus</name>
    <name type="common">Koala</name>
    <dbReference type="NCBI Taxonomy" id="38626"/>
    <lineage>
        <taxon>Eukaryota</taxon>
        <taxon>Metazoa</taxon>
        <taxon>Chordata</taxon>
        <taxon>Craniata</taxon>
        <taxon>Vertebrata</taxon>
        <taxon>Euteleostomi</taxon>
        <taxon>Mammalia</taxon>
        <taxon>Metatheria</taxon>
        <taxon>Diprotodontia</taxon>
        <taxon>Phascolarctidae</taxon>
        <taxon>Phascolarctos</taxon>
    </lineage>
</organism>
<dbReference type="InterPro" id="IPR000276">
    <property type="entry name" value="GPCR_Rhodpsn"/>
</dbReference>
<feature type="transmembrane region" description="Helical" evidence="11">
    <location>
        <begin position="184"/>
        <end position="206"/>
    </location>
</feature>
<evidence type="ECO:0000256" key="11">
    <source>
        <dbReference type="SAM" id="Phobius"/>
    </source>
</evidence>
<dbReference type="SUPFAM" id="SSF81321">
    <property type="entry name" value="Family A G protein-coupled receptor-like"/>
    <property type="match status" value="1"/>
</dbReference>